<comment type="caution">
    <text evidence="2">The sequence shown here is derived from an EMBL/GenBank/DDBJ whole genome shotgun (WGS) entry which is preliminary data.</text>
</comment>
<evidence type="ECO:0000313" key="2">
    <source>
        <dbReference type="EMBL" id="GBP44448.1"/>
    </source>
</evidence>
<name>A0A4C1VZH7_EUMVA</name>
<organism evidence="2 3">
    <name type="scientific">Eumeta variegata</name>
    <name type="common">Bagworm moth</name>
    <name type="synonym">Eumeta japonica</name>
    <dbReference type="NCBI Taxonomy" id="151549"/>
    <lineage>
        <taxon>Eukaryota</taxon>
        <taxon>Metazoa</taxon>
        <taxon>Ecdysozoa</taxon>
        <taxon>Arthropoda</taxon>
        <taxon>Hexapoda</taxon>
        <taxon>Insecta</taxon>
        <taxon>Pterygota</taxon>
        <taxon>Neoptera</taxon>
        <taxon>Endopterygota</taxon>
        <taxon>Lepidoptera</taxon>
        <taxon>Glossata</taxon>
        <taxon>Ditrysia</taxon>
        <taxon>Tineoidea</taxon>
        <taxon>Psychidae</taxon>
        <taxon>Oiketicinae</taxon>
        <taxon>Eumeta</taxon>
    </lineage>
</organism>
<protein>
    <submittedName>
        <fullName evidence="2">Uncharacterized protein</fullName>
    </submittedName>
</protein>
<feature type="compositionally biased region" description="Polar residues" evidence="1">
    <location>
        <begin position="34"/>
        <end position="54"/>
    </location>
</feature>
<reference evidence="2 3" key="1">
    <citation type="journal article" date="2019" name="Commun. Biol.">
        <title>The bagworm genome reveals a unique fibroin gene that provides high tensile strength.</title>
        <authorList>
            <person name="Kono N."/>
            <person name="Nakamura H."/>
            <person name="Ohtoshi R."/>
            <person name="Tomita M."/>
            <person name="Numata K."/>
            <person name="Arakawa K."/>
        </authorList>
    </citation>
    <scope>NUCLEOTIDE SEQUENCE [LARGE SCALE GENOMIC DNA]</scope>
</reference>
<dbReference type="EMBL" id="BGZK01000453">
    <property type="protein sequence ID" value="GBP44448.1"/>
    <property type="molecule type" value="Genomic_DNA"/>
</dbReference>
<evidence type="ECO:0000256" key="1">
    <source>
        <dbReference type="SAM" id="MobiDB-lite"/>
    </source>
</evidence>
<feature type="region of interest" description="Disordered" evidence="1">
    <location>
        <begin position="32"/>
        <end position="54"/>
    </location>
</feature>
<keyword evidence="3" id="KW-1185">Reference proteome</keyword>
<dbReference type="Proteomes" id="UP000299102">
    <property type="component" value="Unassembled WGS sequence"/>
</dbReference>
<dbReference type="AlphaFoldDB" id="A0A4C1VZH7"/>
<evidence type="ECO:0000313" key="3">
    <source>
        <dbReference type="Proteomes" id="UP000299102"/>
    </source>
</evidence>
<sequence>MCNRKPFSHQADTMGLSLAVYRRRVVADRARCHGNSSQVHKSGTSDFHSQTPNTGAARIASVAPSDDLRRDARHSAYPLGSCSNTFCGLSATLAARDATG</sequence>
<proteinExistence type="predicted"/>
<accession>A0A4C1VZH7</accession>
<gene>
    <name evidence="2" type="ORF">EVAR_39456_1</name>
</gene>